<organism evidence="4 5">
    <name type="scientific">Tepidanaerobacter acetatoxydans (strain DSM 21804 / JCM 16047 / Re1)</name>
    <dbReference type="NCBI Taxonomy" id="1209989"/>
    <lineage>
        <taxon>Bacteria</taxon>
        <taxon>Bacillati</taxon>
        <taxon>Bacillota</taxon>
        <taxon>Clostridia</taxon>
        <taxon>Thermosediminibacterales</taxon>
        <taxon>Tepidanaerobacteraceae</taxon>
        <taxon>Tepidanaerobacter</taxon>
    </lineage>
</organism>
<dbReference type="PANTHER" id="PTHR45726:SF3">
    <property type="entry name" value="LEUKOTRIENE A-4 HYDROLASE"/>
    <property type="match status" value="1"/>
</dbReference>
<evidence type="ECO:0000256" key="1">
    <source>
        <dbReference type="PIRSR" id="PIRSR634015-1"/>
    </source>
</evidence>
<evidence type="ECO:0000259" key="3">
    <source>
        <dbReference type="Pfam" id="PF01433"/>
    </source>
</evidence>
<keyword evidence="4" id="KW-0378">Hydrolase</keyword>
<protein>
    <submittedName>
        <fullName evidence="4">Peptidase M1 membrane alanine aminopeptidase</fullName>
    </submittedName>
</protein>
<dbReference type="SUPFAM" id="SSF55486">
    <property type="entry name" value="Metalloproteases ('zincins'), catalytic domain"/>
    <property type="match status" value="1"/>
</dbReference>
<dbReference type="STRING" id="1209989.TepRe1_1683"/>
<dbReference type="AlphaFoldDB" id="F4LWU7"/>
<dbReference type="PANTHER" id="PTHR45726">
    <property type="entry name" value="LEUKOTRIENE A-4 HYDROLASE"/>
    <property type="match status" value="1"/>
</dbReference>
<dbReference type="GO" id="GO:0008237">
    <property type="term" value="F:metallopeptidase activity"/>
    <property type="evidence" value="ECO:0007669"/>
    <property type="project" value="InterPro"/>
</dbReference>
<dbReference type="InterPro" id="IPR027268">
    <property type="entry name" value="Peptidase_M4/M1_CTD_sf"/>
</dbReference>
<keyword evidence="4" id="KW-0031">Aminopeptidase</keyword>
<dbReference type="KEGG" id="tep:TepRe1_1683"/>
<reference evidence="5" key="1">
    <citation type="journal article" date="2013" name="Genome Announc.">
        <title>First genome sequence of a syntrophic acetate-oxidizing bacterium, Tepidanaerobacter acetatoxydans strain Re1.</title>
        <authorList>
            <person name="Manzoor S."/>
            <person name="Bongcam-Rudloff E."/>
            <person name="Schnurer A."/>
            <person name="Muller B."/>
        </authorList>
    </citation>
    <scope>NUCLEOTIDE SEQUENCE [LARGE SCALE GENOMIC DNA]</scope>
    <source>
        <strain evidence="5">Re1</strain>
    </source>
</reference>
<feature type="active site" description="Proton donor" evidence="1">
    <location>
        <position position="442"/>
    </location>
</feature>
<dbReference type="PATRIC" id="fig|1209989.3.peg.2091"/>
<name>F4LWU7_TEPAE</name>
<dbReference type="Proteomes" id="UP000010802">
    <property type="component" value="Chromosome"/>
</dbReference>
<evidence type="ECO:0000256" key="2">
    <source>
        <dbReference type="PIRSR" id="PIRSR634015-3"/>
    </source>
</evidence>
<keyword evidence="4" id="KW-0645">Protease</keyword>
<feature type="domain" description="Peptidase M1 membrane alanine aminopeptidase" evidence="3">
    <location>
        <begin position="295"/>
        <end position="502"/>
    </location>
</feature>
<evidence type="ECO:0000313" key="4">
    <source>
        <dbReference type="EMBL" id="CCP26613.1"/>
    </source>
</evidence>
<sequence>MKKVVTLVAAVLLIFLMFFILKTVFLHPIVKTEAQQPEENHIVYLPPERNVYDIKVEYDGINKIKAVMNLTYVNNTEDIFKELYFHLYPNMFSSSASVPFFKEDFYRAFPKGFSPGGINIQQVEQDGKDVAWSLIEDGEILKLILNHPVEPGNVSILNIQFELTIPQAKFRLGYQTFGDGKITLSLGNWYPILAVCKDDKWSIDKHYAIGDCTYSDISDYTVSFTVPEDFTVAASGILEEGYTKDNKAIFIYSIDSIREFAAAISNNYQTSTDIVDGIKIVSYFHPEDKRGGFMALNIAKYALGIFNDAFGKYPYPELRIAEANYYPGGMEFPTFIMMDTTKYTEPHISSTSLERSTAHEVAHQWWYGLVGSDQINEPWLDEGITEFSTAYYFEKRYGQPGRDSYFERYVNTCVDFVMKNHIHMLDPLPLFKNQQEYFPTVYTSGVLFYEDLRNQIGEENLLDFLRSYLETFKYKNVSLKEFEEFLRGKKYEALDESFYDKWLNP</sequence>
<dbReference type="eggNOG" id="COG0308">
    <property type="taxonomic scope" value="Bacteria"/>
</dbReference>
<dbReference type="GO" id="GO:0004177">
    <property type="term" value="F:aminopeptidase activity"/>
    <property type="evidence" value="ECO:0007669"/>
    <property type="project" value="UniProtKB-KW"/>
</dbReference>
<gene>
    <name evidence="4" type="ordered locus">TEPIRE1_1815</name>
</gene>
<dbReference type="Gene3D" id="1.10.390.10">
    <property type="entry name" value="Neutral Protease Domain 2"/>
    <property type="match status" value="1"/>
</dbReference>
<comment type="cofactor">
    <cofactor evidence="2">
        <name>Zn(2+)</name>
        <dbReference type="ChEBI" id="CHEBI:29105"/>
    </cofactor>
    <text evidence="2">Binds 1 zinc ion per subunit.</text>
</comment>
<feature type="active site" description="Proton acceptor" evidence="1">
    <location>
        <position position="360"/>
    </location>
</feature>
<feature type="binding site" evidence="2">
    <location>
        <position position="382"/>
    </location>
    <ligand>
        <name>Zn(2+)</name>
        <dbReference type="ChEBI" id="CHEBI:29105"/>
        <note>catalytic</note>
    </ligand>
</feature>
<dbReference type="OrthoDB" id="9814383at2"/>
<dbReference type="InterPro" id="IPR034015">
    <property type="entry name" value="M1_LTA4H"/>
</dbReference>
<dbReference type="CDD" id="cd09604">
    <property type="entry name" value="M1_APN_like"/>
    <property type="match status" value="1"/>
</dbReference>
<feature type="binding site" evidence="2">
    <location>
        <position position="363"/>
    </location>
    <ligand>
        <name>Zn(2+)</name>
        <dbReference type="ChEBI" id="CHEBI:29105"/>
        <note>catalytic</note>
    </ligand>
</feature>
<dbReference type="RefSeq" id="WP_013778741.1">
    <property type="nucleotide sequence ID" value="NC_015519.1"/>
</dbReference>
<keyword evidence="2" id="KW-0862">Zinc</keyword>
<evidence type="ECO:0000313" key="5">
    <source>
        <dbReference type="Proteomes" id="UP000010802"/>
    </source>
</evidence>
<dbReference type="HOGENOM" id="CLU_015077_1_0_9"/>
<accession>L0S432</accession>
<feature type="binding site" evidence="2">
    <location>
        <position position="359"/>
    </location>
    <ligand>
        <name>Zn(2+)</name>
        <dbReference type="ChEBI" id="CHEBI:29105"/>
        <note>catalytic</note>
    </ligand>
</feature>
<dbReference type="Pfam" id="PF01433">
    <property type="entry name" value="Peptidase_M1"/>
    <property type="match status" value="1"/>
</dbReference>
<dbReference type="InterPro" id="IPR014782">
    <property type="entry name" value="Peptidase_M1_dom"/>
</dbReference>
<dbReference type="GO" id="GO:0008270">
    <property type="term" value="F:zinc ion binding"/>
    <property type="evidence" value="ECO:0007669"/>
    <property type="project" value="InterPro"/>
</dbReference>
<dbReference type="KEGG" id="tae:TepiRe1_1815"/>
<proteinExistence type="predicted"/>
<accession>F4LWU7</accession>
<dbReference type="EMBL" id="HF563609">
    <property type="protein sequence ID" value="CCP26613.1"/>
    <property type="molecule type" value="Genomic_DNA"/>
</dbReference>
<keyword evidence="2" id="KW-0479">Metal-binding</keyword>
<keyword evidence="5" id="KW-1185">Reference proteome</keyword>